<dbReference type="GO" id="GO:0006355">
    <property type="term" value="P:regulation of DNA-templated transcription"/>
    <property type="evidence" value="ECO:0007669"/>
    <property type="project" value="InterPro"/>
</dbReference>
<gene>
    <name evidence="1" type="ORF">E2F50_08505</name>
</gene>
<dbReference type="InterPro" id="IPR038296">
    <property type="entry name" value="ParD_sf"/>
</dbReference>
<reference evidence="1 2" key="1">
    <citation type="submission" date="2019-03" db="EMBL/GenBank/DDBJ databases">
        <title>Rhizobium sp. nov., an bacterium isolated from biocrust in Mu Us Desert.</title>
        <authorList>
            <person name="Lixiong L."/>
        </authorList>
    </citation>
    <scope>NUCLEOTIDE SEQUENCE [LARGE SCALE GENOMIC DNA]</scope>
    <source>
        <strain evidence="1 2">SPY-1</strain>
    </source>
</reference>
<protein>
    <submittedName>
        <fullName evidence="1">Ribbon-helix-helix protein, CopG family</fullName>
    </submittedName>
</protein>
<keyword evidence="2" id="KW-1185">Reference proteome</keyword>
<dbReference type="RefSeq" id="WP_133315709.1">
    <property type="nucleotide sequence ID" value="NZ_SMTL01000002.1"/>
</dbReference>
<accession>A0A4R5UJA9</accession>
<dbReference type="AlphaFoldDB" id="A0A4R5UJA9"/>
<organism evidence="1 2">
    <name type="scientific">Rhizobium deserti</name>
    <dbReference type="NCBI Taxonomy" id="2547961"/>
    <lineage>
        <taxon>Bacteria</taxon>
        <taxon>Pseudomonadati</taxon>
        <taxon>Pseudomonadota</taxon>
        <taxon>Alphaproteobacteria</taxon>
        <taxon>Hyphomicrobiales</taxon>
        <taxon>Rhizobiaceae</taxon>
        <taxon>Rhizobium/Agrobacterium group</taxon>
        <taxon>Rhizobium</taxon>
    </lineage>
</organism>
<evidence type="ECO:0000313" key="1">
    <source>
        <dbReference type="EMBL" id="TDK36938.1"/>
    </source>
</evidence>
<dbReference type="EMBL" id="SMTL01000002">
    <property type="protein sequence ID" value="TDK36938.1"/>
    <property type="molecule type" value="Genomic_DNA"/>
</dbReference>
<dbReference type="Proteomes" id="UP000295238">
    <property type="component" value="Unassembled WGS sequence"/>
</dbReference>
<proteinExistence type="predicted"/>
<dbReference type="Gene3D" id="6.10.10.120">
    <property type="entry name" value="Antitoxin ParD1-like"/>
    <property type="match status" value="1"/>
</dbReference>
<dbReference type="InterPro" id="IPR010985">
    <property type="entry name" value="Ribbon_hlx_hlx"/>
</dbReference>
<sequence>MGDRRLNITLPDEAAEAIAARVASGHYASEDEAILAAIRALLREEDEHRLDVIRRRMERSLEDPRPNLRSDEVRSHLDALYIRHKG</sequence>
<dbReference type="SUPFAM" id="SSF47598">
    <property type="entry name" value="Ribbon-helix-helix"/>
    <property type="match status" value="1"/>
</dbReference>
<comment type="caution">
    <text evidence="1">The sequence shown here is derived from an EMBL/GenBank/DDBJ whole genome shotgun (WGS) entry which is preliminary data.</text>
</comment>
<dbReference type="OrthoDB" id="291307at2"/>
<name>A0A4R5UJA9_9HYPH</name>
<evidence type="ECO:0000313" key="2">
    <source>
        <dbReference type="Proteomes" id="UP000295238"/>
    </source>
</evidence>